<evidence type="ECO:0000313" key="3">
    <source>
        <dbReference type="EMBL" id="CAB9531491.1"/>
    </source>
</evidence>
<dbReference type="InterPro" id="IPR001005">
    <property type="entry name" value="SANT/Myb"/>
</dbReference>
<evidence type="ECO:0000256" key="1">
    <source>
        <dbReference type="SAM" id="MobiDB-lite"/>
    </source>
</evidence>
<name>A0A9N8HZF9_9STRA</name>
<dbReference type="PANTHER" id="PTHR45023:SF4">
    <property type="entry name" value="GLYCINE-RICH PROTEIN-RELATED"/>
    <property type="match status" value="1"/>
</dbReference>
<sequence>MVTVSDPPVEDFIDSHNRAAEKIAATRAAATKKKTNDDLSSDSEDEQPPPLKKVRGKEPTGKTVIDDDSSEDEDEENAEDTSAEESDEDDSEDEEDTAKKPKGKKGVTIAFPGGRGSGRGGGRGRGRGRGGGRGRGRGRGKKNGNSKAKANHDDIKAEGEAKKRDAKYDKLDDYCLSRAVVNVTCNLKKGAKEKGKVYWQNIADKFEEIRATDFPDRPKRTWESCYNRWTRHILKSMNLFIPCYRHVKKNPKSGWANEKDFIEAAREEYMDKHDAVFKFEPCLEVLKSLPRFDPNLTAEEAATQEERVVELADSGDEKGATEQPTTGNNTAEVASVMGSTIPRPPGTKAFKEQQKKIMLEGISDEKKVQAIDRLTAAHKEFNSIAGSQESHQNPIVVAPPDREEIQRRDGNGANPANAIGLGGRSNVEIEGITRRDQWRKVRDVDEHERLQEALTAECQRLSREFFGNN</sequence>
<accession>A0A9N8HZF9</accession>
<dbReference type="EMBL" id="CAICTM010003598">
    <property type="protein sequence ID" value="CAB9531491.1"/>
    <property type="molecule type" value="Genomic_DNA"/>
</dbReference>
<gene>
    <name evidence="3" type="ORF">SEMRO_3600_G349540.1</name>
</gene>
<feature type="compositionally biased region" description="Acidic residues" evidence="1">
    <location>
        <begin position="66"/>
        <end position="96"/>
    </location>
</feature>
<dbReference type="PROSITE" id="PS50090">
    <property type="entry name" value="MYB_LIKE"/>
    <property type="match status" value="1"/>
</dbReference>
<dbReference type="AlphaFoldDB" id="A0A9N8HZF9"/>
<proteinExistence type="predicted"/>
<keyword evidence="4" id="KW-1185">Reference proteome</keyword>
<evidence type="ECO:0000313" key="4">
    <source>
        <dbReference type="Proteomes" id="UP001153069"/>
    </source>
</evidence>
<comment type="caution">
    <text evidence="3">The sequence shown here is derived from an EMBL/GenBank/DDBJ whole genome shotgun (WGS) entry which is preliminary data.</text>
</comment>
<reference evidence="3" key="1">
    <citation type="submission" date="2020-06" db="EMBL/GenBank/DDBJ databases">
        <authorList>
            <consortium name="Plant Systems Biology data submission"/>
        </authorList>
    </citation>
    <scope>NUCLEOTIDE SEQUENCE</scope>
    <source>
        <strain evidence="3">D6</strain>
    </source>
</reference>
<feature type="region of interest" description="Disordered" evidence="1">
    <location>
        <begin position="26"/>
        <end position="163"/>
    </location>
</feature>
<feature type="domain" description="Myb-like" evidence="2">
    <location>
        <begin position="187"/>
        <end position="233"/>
    </location>
</feature>
<dbReference type="Pfam" id="PF14303">
    <property type="entry name" value="NAM-associated"/>
    <property type="match status" value="1"/>
</dbReference>
<organism evidence="3 4">
    <name type="scientific">Seminavis robusta</name>
    <dbReference type="NCBI Taxonomy" id="568900"/>
    <lineage>
        <taxon>Eukaryota</taxon>
        <taxon>Sar</taxon>
        <taxon>Stramenopiles</taxon>
        <taxon>Ochrophyta</taxon>
        <taxon>Bacillariophyta</taxon>
        <taxon>Bacillariophyceae</taxon>
        <taxon>Bacillariophycidae</taxon>
        <taxon>Naviculales</taxon>
        <taxon>Naviculaceae</taxon>
        <taxon>Seminavis</taxon>
    </lineage>
</organism>
<dbReference type="Proteomes" id="UP001153069">
    <property type="component" value="Unassembled WGS sequence"/>
</dbReference>
<dbReference type="PANTHER" id="PTHR45023">
    <property type="match status" value="1"/>
</dbReference>
<feature type="compositionally biased region" description="Basic residues" evidence="1">
    <location>
        <begin position="122"/>
        <end position="144"/>
    </location>
</feature>
<protein>
    <recommendedName>
        <fullName evidence="2">Myb-like domain-containing protein</fullName>
    </recommendedName>
</protein>
<evidence type="ECO:0000259" key="2">
    <source>
        <dbReference type="PROSITE" id="PS50090"/>
    </source>
</evidence>
<feature type="compositionally biased region" description="Basic and acidic residues" evidence="1">
    <location>
        <begin position="150"/>
        <end position="163"/>
    </location>
</feature>
<dbReference type="InterPro" id="IPR029466">
    <property type="entry name" value="NAM-associated_C"/>
</dbReference>